<evidence type="ECO:0000313" key="1">
    <source>
        <dbReference type="EMBL" id="CCF19562.1"/>
    </source>
</evidence>
<sequence>MIPLATLCCRESVLSSCALRSIKAFILRSRTLEIGGTALSSLGEVLSRIGAACIGEASRGVFDAPERRSTESVPPMASHRLKMSLMTKMSLKKELLHLPLVLLAKSPICSSEESADVNNSRDRWMWFYRAPRRRRTSGCRLPGPRP</sequence>
<dbReference type="Proteomes" id="UP000010792">
    <property type="component" value="Chromosome"/>
</dbReference>
<accession>L0NGY7</accession>
<evidence type="ECO:0000313" key="2">
    <source>
        <dbReference type="Proteomes" id="UP000010792"/>
    </source>
</evidence>
<reference evidence="1 2" key="1">
    <citation type="journal article" date="2013" name="Genome Biol. Evol.">
        <title>Life in an arsenic-containing gold mine: genome and physiology of the autotrophic arsenite-oxidizing bacterium rhizobium sp. NT-26.</title>
        <authorList>
            <person name="Andres J."/>
            <person name="Arsene-Ploetze F."/>
            <person name="Barbe V."/>
            <person name="Brochier-Armanet C."/>
            <person name="Cleiss-Arnold J."/>
            <person name="Coppee J.Y."/>
            <person name="Dillies M.A."/>
            <person name="Geist"/>
            <person name="L"/>
            <person name="Joublin A."/>
            <person name="Koechler S."/>
            <person name="Lassalle F."/>
            <person name="Marchal M."/>
            <person name="Medigue C."/>
            <person name="Muller D."/>
            <person name="Nesme X."/>
            <person name="Plewniak F."/>
            <person name="Proux C."/>
            <person name="Ramirez-Bahena M.H."/>
            <person name="Schenowitz C."/>
            <person name="Sismeiro O."/>
            <person name="Vallenet D."/>
            <person name="Santini J.M."/>
            <person name="Bertin P.N."/>
        </authorList>
    </citation>
    <scope>NUCLEOTIDE SEQUENCE [LARGE SCALE GENOMIC DNA]</scope>
    <source>
        <strain evidence="1 2">NT-26</strain>
    </source>
</reference>
<dbReference type="STRING" id="1125847.NT26_1838"/>
<proteinExistence type="predicted"/>
<dbReference type="AlphaFoldDB" id="L0NGY7"/>
<protein>
    <submittedName>
        <fullName evidence="1">Uncharacterized protein</fullName>
    </submittedName>
</protein>
<keyword evidence="2" id="KW-1185">Reference proteome</keyword>
<organism evidence="1 2">
    <name type="scientific">Pseudorhizobium banfieldiae</name>
    <dbReference type="NCBI Taxonomy" id="1125847"/>
    <lineage>
        <taxon>Bacteria</taxon>
        <taxon>Pseudomonadati</taxon>
        <taxon>Pseudomonadota</taxon>
        <taxon>Alphaproteobacteria</taxon>
        <taxon>Hyphomicrobiales</taxon>
        <taxon>Rhizobiaceae</taxon>
        <taxon>Rhizobium/Agrobacterium group</taxon>
        <taxon>Pseudorhizobium</taxon>
    </lineage>
</organism>
<gene>
    <name evidence="1" type="ORF">NT26_1838</name>
</gene>
<dbReference type="EMBL" id="FO082820">
    <property type="protein sequence ID" value="CCF19562.1"/>
    <property type="molecule type" value="Genomic_DNA"/>
</dbReference>
<dbReference type="KEGG" id="rht:NT26_1838"/>
<name>L0NGY7_9HYPH</name>